<dbReference type="AlphaFoldDB" id="A0A7S1IA32"/>
<dbReference type="SUPFAM" id="SSF101898">
    <property type="entry name" value="NHL repeat"/>
    <property type="match status" value="1"/>
</dbReference>
<gene>
    <name evidence="1" type="ORF">EGYM00392_LOCUS17082</name>
</gene>
<protein>
    <submittedName>
        <fullName evidence="1">Uncharacterized protein</fullName>
    </submittedName>
</protein>
<dbReference type="EMBL" id="HBGA01046668">
    <property type="protein sequence ID" value="CAD9005993.1"/>
    <property type="molecule type" value="Transcribed_RNA"/>
</dbReference>
<dbReference type="Gene3D" id="2.130.10.10">
    <property type="entry name" value="YVTN repeat-like/Quinoprotein amine dehydrogenase"/>
    <property type="match status" value="1"/>
</dbReference>
<evidence type="ECO:0000313" key="1">
    <source>
        <dbReference type="EMBL" id="CAD9005993.1"/>
    </source>
</evidence>
<dbReference type="InterPro" id="IPR015943">
    <property type="entry name" value="WD40/YVTN_repeat-like_dom_sf"/>
</dbReference>
<reference evidence="1" key="1">
    <citation type="submission" date="2021-01" db="EMBL/GenBank/DDBJ databases">
        <authorList>
            <person name="Corre E."/>
            <person name="Pelletier E."/>
            <person name="Niang G."/>
            <person name="Scheremetjew M."/>
            <person name="Finn R."/>
            <person name="Kale V."/>
            <person name="Holt S."/>
            <person name="Cochrane G."/>
            <person name="Meng A."/>
            <person name="Brown T."/>
            <person name="Cohen L."/>
        </authorList>
    </citation>
    <scope>NUCLEOTIDE SEQUENCE</scope>
    <source>
        <strain evidence="1">NIES-381</strain>
    </source>
</reference>
<sequence>MMDPAEDTVAQPAEDPAVYGASITLIGGPFHGEDLWLGGELGADGNIYGVPGTGKTVLKIDPRTDMVTEFGNLRGLKYMSSIARGKFKWLRGARAPNGDFFGIPSNANVVLRLNRVGEISTIGDPEILKGHWKWHGAVLAGNGNLYGCPCNAERILKIVPGTGEVSLICGPFPGQQKWYGAVVGHDGCVYCIPNNAPHVLKFDPVTETAELLGDLPQGGWKWHGAATGGDGAIYGVPAQATSVLKIVPGTGEVRTIGGPLPQGKYKWGGATRAANGDVFCFPSDAAQVLRIAMGVPDDRQVGLVGPVFPTTPNNKWQNGFLGRDNAIYGLPCNAEAVLRISEAGEVTTVGGPWPGKEKWEGGVMAESGVIYAMPQQARAVLRIDPGPVPG</sequence>
<name>A0A7S1IA32_9EUGL</name>
<proteinExistence type="predicted"/>
<organism evidence="1">
    <name type="scientific">Eutreptiella gymnastica</name>
    <dbReference type="NCBI Taxonomy" id="73025"/>
    <lineage>
        <taxon>Eukaryota</taxon>
        <taxon>Discoba</taxon>
        <taxon>Euglenozoa</taxon>
        <taxon>Euglenida</taxon>
        <taxon>Spirocuta</taxon>
        <taxon>Euglenophyceae</taxon>
        <taxon>Eutreptiales</taxon>
        <taxon>Eutreptiaceae</taxon>
        <taxon>Eutreptiella</taxon>
    </lineage>
</organism>
<accession>A0A7S1IA32</accession>